<keyword evidence="4" id="KW-1185">Reference proteome</keyword>
<dbReference type="RefSeq" id="WP_062613798.1">
    <property type="nucleotide sequence ID" value="NZ_LNIZ01000005.1"/>
</dbReference>
<comment type="caution">
    <text evidence="3">The sequence shown here is derived from an EMBL/GenBank/DDBJ whole genome shotgun (WGS) entry which is preliminary data.</text>
</comment>
<keyword evidence="2" id="KW-0472">Membrane</keyword>
<name>A0A0W1KIW2_9ACTO</name>
<protein>
    <submittedName>
        <fullName evidence="3">Uncharacterized protein</fullName>
    </submittedName>
</protein>
<evidence type="ECO:0000256" key="1">
    <source>
        <dbReference type="SAM" id="Coils"/>
    </source>
</evidence>
<dbReference type="PATRIC" id="fig|59561.3.peg.1245"/>
<keyword evidence="1" id="KW-0175">Coiled coil</keyword>
<proteinExistence type="predicted"/>
<organism evidence="3 4">
    <name type="scientific">Trueperella bernardiae</name>
    <dbReference type="NCBI Taxonomy" id="59561"/>
    <lineage>
        <taxon>Bacteria</taxon>
        <taxon>Bacillati</taxon>
        <taxon>Actinomycetota</taxon>
        <taxon>Actinomycetes</taxon>
        <taxon>Actinomycetales</taxon>
        <taxon>Actinomycetaceae</taxon>
        <taxon>Trueperella</taxon>
    </lineage>
</organism>
<evidence type="ECO:0000313" key="4">
    <source>
        <dbReference type="Proteomes" id="UP000054404"/>
    </source>
</evidence>
<evidence type="ECO:0000256" key="2">
    <source>
        <dbReference type="SAM" id="Phobius"/>
    </source>
</evidence>
<sequence>MSLGPGSLNVFLPLIERLTRLPGRALVTFAAASNALLAFVGWQAGTHGGGAGAWIPFGACVVFSIVLVFFAIRRSRLERLLNEYTEKVRARYAKQTQRSESAGQISQSSGDGIIIDEYGNVLTREAGMEAEVKRLRARERQADAEREAAQRRKTFLSRLEAAQRAAIAQAGGVGNVPHLQDDLRWTVLAAGITLASLPFIALLAIISLFIWL</sequence>
<dbReference type="AlphaFoldDB" id="A0A0W1KIW2"/>
<keyword evidence="2" id="KW-0812">Transmembrane</keyword>
<keyword evidence="2" id="KW-1133">Transmembrane helix</keyword>
<accession>A0A0W1KIW2</accession>
<feature type="transmembrane region" description="Helical" evidence="2">
    <location>
        <begin position="187"/>
        <end position="211"/>
    </location>
</feature>
<gene>
    <name evidence="3" type="ORF">AQZ59_01253</name>
</gene>
<dbReference type="Proteomes" id="UP000054404">
    <property type="component" value="Unassembled WGS sequence"/>
</dbReference>
<dbReference type="STRING" id="59561.AQZ59_01253"/>
<evidence type="ECO:0000313" key="3">
    <source>
        <dbReference type="EMBL" id="KTF03924.1"/>
    </source>
</evidence>
<feature type="transmembrane region" description="Helical" evidence="2">
    <location>
        <begin position="21"/>
        <end position="42"/>
    </location>
</feature>
<feature type="coiled-coil region" evidence="1">
    <location>
        <begin position="125"/>
        <end position="152"/>
    </location>
</feature>
<dbReference type="OrthoDB" id="3268921at2"/>
<reference evidence="3 4" key="1">
    <citation type="submission" date="2015-11" db="EMBL/GenBank/DDBJ databases">
        <title>Draft Genome Sequence of the Type Strain Trueperella bernardiae LCDC 89-0504T, Isolated from Blood Culture.</title>
        <authorList>
            <person name="Bernier A.-M."/>
            <person name="Bernard K."/>
        </authorList>
    </citation>
    <scope>NUCLEOTIDE SEQUENCE [LARGE SCALE GENOMIC DNA]</scope>
    <source>
        <strain evidence="3 4">LCDC 89-0504</strain>
    </source>
</reference>
<feature type="transmembrane region" description="Helical" evidence="2">
    <location>
        <begin position="54"/>
        <end position="72"/>
    </location>
</feature>
<dbReference type="EMBL" id="LNIZ01000005">
    <property type="protein sequence ID" value="KTF03924.1"/>
    <property type="molecule type" value="Genomic_DNA"/>
</dbReference>